<keyword evidence="2" id="KW-0963">Cytoplasm</keyword>
<name>A0A0W0WU63_9GAMM</name>
<evidence type="ECO:0000256" key="1">
    <source>
        <dbReference type="ARBA" id="ARBA00004496"/>
    </source>
</evidence>
<organism evidence="3 4">
    <name type="scientific">Legionella nautarum</name>
    <dbReference type="NCBI Taxonomy" id="45070"/>
    <lineage>
        <taxon>Bacteria</taxon>
        <taxon>Pseudomonadati</taxon>
        <taxon>Pseudomonadota</taxon>
        <taxon>Gammaproteobacteria</taxon>
        <taxon>Legionellales</taxon>
        <taxon>Legionellaceae</taxon>
        <taxon>Legionella</taxon>
    </lineage>
</organism>
<keyword evidence="4" id="KW-1185">Reference proteome</keyword>
<evidence type="ECO:0000313" key="4">
    <source>
        <dbReference type="Proteomes" id="UP000054725"/>
    </source>
</evidence>
<dbReference type="PANTHER" id="PTHR31250:SF27">
    <property type="entry name" value="IQ DOMAIN-CONTAINING PROTEIN IQM5"/>
    <property type="match status" value="1"/>
</dbReference>
<proteinExistence type="predicted"/>
<sequence length="505" mass="58827">MPTIVVDMKHKINNKLMQNVTSLAKKINNEKNPDRKAYLLLKMYLLLSSIQSTYLINKSDNAYFDDLFKSCVNLLTRYFKCNPMTLPSHILSTVGREVIPFFNAIDRNEAQRLLYFTREEANNFKVAIHEGKVFYQNPENEFEQNDEEREFVFSFSGDIYVKDGRIADQFIEHDNQFMKHSSFLSGDEVLCAGMIKIVDNKITEVSNSSGHYRPSHKDIAIFLNHLQLLGVDLSTVQLKLLLSTEDTLETKADLFLKNYPQLQLLKNTSFDSHQKIRRKDTTLNKIFDLIYKPSEKLKPLFEDVDNKRSEYVEKGKTNPDENSELVDYFYKLWSDNFSLSPESLESLALIHKIKSVDFIDHKLFKQKLRDNGFEALHPLANDPRRNIEGETYTVSSDVDSEILNAFILNLKVHIIQQPWETTFRIGLFGKAPKPSHVQAILDQIELFETQRLDPIKTYEEVLKIAQSAINKPDWRRKESTQQFYEKLVCNELLEDFRSSEYQASI</sequence>
<dbReference type="Proteomes" id="UP000054725">
    <property type="component" value="Unassembled WGS sequence"/>
</dbReference>
<gene>
    <name evidence="3" type="ORF">Lnau_0812</name>
</gene>
<accession>A0A0W0WU63</accession>
<protein>
    <submittedName>
        <fullName evidence="3">Uncharacterized protein</fullName>
    </submittedName>
</protein>
<dbReference type="AlphaFoldDB" id="A0A0W0WU63"/>
<reference evidence="3 4" key="1">
    <citation type="submission" date="2015-11" db="EMBL/GenBank/DDBJ databases">
        <title>Genomic analysis of 38 Legionella species identifies large and diverse effector repertoires.</title>
        <authorList>
            <person name="Burstein D."/>
            <person name="Amaro F."/>
            <person name="Zusman T."/>
            <person name="Lifshitz Z."/>
            <person name="Cohen O."/>
            <person name="Gilbert J.A."/>
            <person name="Pupko T."/>
            <person name="Shuman H.A."/>
            <person name="Segal G."/>
        </authorList>
    </citation>
    <scope>NUCLEOTIDE SEQUENCE [LARGE SCALE GENOMIC DNA]</scope>
    <source>
        <strain evidence="3 4">ATCC 49506</strain>
    </source>
</reference>
<dbReference type="GO" id="GO:0005737">
    <property type="term" value="C:cytoplasm"/>
    <property type="evidence" value="ECO:0007669"/>
    <property type="project" value="UniProtKB-SubCell"/>
</dbReference>
<dbReference type="InterPro" id="IPR044159">
    <property type="entry name" value="IQM"/>
</dbReference>
<evidence type="ECO:0000256" key="2">
    <source>
        <dbReference type="ARBA" id="ARBA00022490"/>
    </source>
</evidence>
<dbReference type="PANTHER" id="PTHR31250">
    <property type="entry name" value="IQ DOMAIN-CONTAINING PROTEIN IQM3"/>
    <property type="match status" value="1"/>
</dbReference>
<dbReference type="PATRIC" id="fig|45070.6.peg.861"/>
<dbReference type="OrthoDB" id="5650168at2"/>
<evidence type="ECO:0000313" key="3">
    <source>
        <dbReference type="EMBL" id="KTD35828.1"/>
    </source>
</evidence>
<dbReference type="EMBL" id="LNYO01000013">
    <property type="protein sequence ID" value="KTD35828.1"/>
    <property type="molecule type" value="Genomic_DNA"/>
</dbReference>
<comment type="subcellular location">
    <subcellularLocation>
        <location evidence="1">Cytoplasm</location>
    </subcellularLocation>
</comment>
<comment type="caution">
    <text evidence="3">The sequence shown here is derived from an EMBL/GenBank/DDBJ whole genome shotgun (WGS) entry which is preliminary data.</text>
</comment>
<dbReference type="STRING" id="45070.Lnau_0812"/>